<name>A0A0A9DGH3_ARUDO</name>
<accession>A0A0A9DGH3</accession>
<dbReference type="AlphaFoldDB" id="A0A0A9DGH3"/>
<sequence>MSLSVVIFPTSFGMLPVKLFHMKSNVSSWDRRPTSGAKVPERSILSNCISVT</sequence>
<proteinExistence type="predicted"/>
<organism evidence="1">
    <name type="scientific">Arundo donax</name>
    <name type="common">Giant reed</name>
    <name type="synonym">Donax arundinaceus</name>
    <dbReference type="NCBI Taxonomy" id="35708"/>
    <lineage>
        <taxon>Eukaryota</taxon>
        <taxon>Viridiplantae</taxon>
        <taxon>Streptophyta</taxon>
        <taxon>Embryophyta</taxon>
        <taxon>Tracheophyta</taxon>
        <taxon>Spermatophyta</taxon>
        <taxon>Magnoliopsida</taxon>
        <taxon>Liliopsida</taxon>
        <taxon>Poales</taxon>
        <taxon>Poaceae</taxon>
        <taxon>PACMAD clade</taxon>
        <taxon>Arundinoideae</taxon>
        <taxon>Arundineae</taxon>
        <taxon>Arundo</taxon>
    </lineage>
</organism>
<protein>
    <submittedName>
        <fullName evidence="1">Uncharacterized protein</fullName>
    </submittedName>
</protein>
<evidence type="ECO:0000313" key="1">
    <source>
        <dbReference type="EMBL" id="JAD82872.1"/>
    </source>
</evidence>
<reference evidence="1" key="2">
    <citation type="journal article" date="2015" name="Data Brief">
        <title>Shoot transcriptome of the giant reed, Arundo donax.</title>
        <authorList>
            <person name="Barrero R.A."/>
            <person name="Guerrero F.D."/>
            <person name="Moolhuijzen P."/>
            <person name="Goolsby J.A."/>
            <person name="Tidwell J."/>
            <person name="Bellgard S.E."/>
            <person name="Bellgard M.I."/>
        </authorList>
    </citation>
    <scope>NUCLEOTIDE SEQUENCE</scope>
    <source>
        <tissue evidence="1">Shoot tissue taken approximately 20 cm above the soil surface</tissue>
    </source>
</reference>
<reference evidence="1" key="1">
    <citation type="submission" date="2014-09" db="EMBL/GenBank/DDBJ databases">
        <authorList>
            <person name="Magalhaes I.L.F."/>
            <person name="Oliveira U."/>
            <person name="Santos F.R."/>
            <person name="Vidigal T.H.D.A."/>
            <person name="Brescovit A.D."/>
            <person name="Santos A.J."/>
        </authorList>
    </citation>
    <scope>NUCLEOTIDE SEQUENCE</scope>
    <source>
        <tissue evidence="1">Shoot tissue taken approximately 20 cm above the soil surface</tissue>
    </source>
</reference>
<dbReference type="EMBL" id="GBRH01215023">
    <property type="protein sequence ID" value="JAD82872.1"/>
    <property type="molecule type" value="Transcribed_RNA"/>
</dbReference>